<dbReference type="InterPro" id="IPR029044">
    <property type="entry name" value="Nucleotide-diphossugar_trans"/>
</dbReference>
<organism evidence="1 2">
    <name type="scientific">Biomphalaria glabrata</name>
    <name type="common">Bloodfluke planorb</name>
    <name type="synonym">Freshwater snail</name>
    <dbReference type="NCBI Taxonomy" id="6526"/>
    <lineage>
        <taxon>Eukaryota</taxon>
        <taxon>Metazoa</taxon>
        <taxon>Spiralia</taxon>
        <taxon>Lophotrochozoa</taxon>
        <taxon>Mollusca</taxon>
        <taxon>Gastropoda</taxon>
        <taxon>Heterobranchia</taxon>
        <taxon>Euthyneura</taxon>
        <taxon>Panpulmonata</taxon>
        <taxon>Hygrophila</taxon>
        <taxon>Lymnaeoidea</taxon>
        <taxon>Planorbidae</taxon>
        <taxon>Biomphalaria</taxon>
    </lineage>
</organism>
<dbReference type="VEuPathDB" id="VectorBase:BGLB036634"/>
<dbReference type="Proteomes" id="UP000076420">
    <property type="component" value="Unassembled WGS sequence"/>
</dbReference>
<dbReference type="EnsemblMetazoa" id="BGLB036634-RA">
    <property type="protein sequence ID" value="BGLB036634-PA"/>
    <property type="gene ID" value="BGLB036634"/>
</dbReference>
<dbReference type="VEuPathDB" id="VectorBase:BGLAX_048801"/>
<evidence type="ECO:0000313" key="2">
    <source>
        <dbReference type="Proteomes" id="UP000076420"/>
    </source>
</evidence>
<sequence length="97" mass="11340">MIKHVRDIGNELNPLRYSLLKNAAARQDIEGLNTVKYRIVKITFDCLYTWITVEINTSEILKTTPALTQKDIDQDSRKWRKRKPPSQKILLEQISKS</sequence>
<dbReference type="Gene3D" id="3.90.550.10">
    <property type="entry name" value="Spore Coat Polysaccharide Biosynthesis Protein SpsA, Chain A"/>
    <property type="match status" value="1"/>
</dbReference>
<protein>
    <submittedName>
        <fullName evidence="1">Uncharacterized protein</fullName>
    </submittedName>
</protein>
<name>A0A2C9LZ23_BIOGL</name>
<proteinExistence type="predicted"/>
<reference evidence="1" key="1">
    <citation type="submission" date="2020-05" db="UniProtKB">
        <authorList>
            <consortium name="EnsemblMetazoa"/>
        </authorList>
    </citation>
    <scope>IDENTIFICATION</scope>
    <source>
        <strain evidence="1">BB02</strain>
    </source>
</reference>
<evidence type="ECO:0000313" key="1">
    <source>
        <dbReference type="EnsemblMetazoa" id="BGLB036634-PA"/>
    </source>
</evidence>
<dbReference type="AlphaFoldDB" id="A0A2C9LZ23"/>
<accession>A0A2C9LZ23</accession>
<gene>
    <name evidence="1" type="primary">106067290</name>
</gene>
<dbReference type="KEGG" id="bgt:106067290"/>